<evidence type="ECO:0008006" key="4">
    <source>
        <dbReference type="Google" id="ProtNLM"/>
    </source>
</evidence>
<dbReference type="EMBL" id="CP038026">
    <property type="protein sequence ID" value="QBQ35425.1"/>
    <property type="molecule type" value="Genomic_DNA"/>
</dbReference>
<gene>
    <name evidence="2" type="ORF">E1742_04030</name>
</gene>
<feature type="compositionally biased region" description="Pro residues" evidence="1">
    <location>
        <begin position="44"/>
        <end position="63"/>
    </location>
</feature>
<keyword evidence="3" id="KW-1185">Reference proteome</keyword>
<protein>
    <recommendedName>
        <fullName evidence="4">Flagellar hook-length control protein FliK</fullName>
    </recommendedName>
</protein>
<accession>A0ABX5S757</accession>
<sequence>MAYPIGPAFTLDRRIEALLPASSPTGARSAQAKAEARRAQLATPAPPPPPSRPGQPAAPPVMPRPSRKPGERVAPLREGTRESQETAPDWRCDGVRVEARGERQQSRGDSDSQSEGSDIATAAAGEAATEDELDSQLITALLAQSHDSGMFEVLLPGGETLGVAVDVRPEAIDYLLTPPSAGLAAQLRGRQMELAGQLGQRIGRSVRITVL</sequence>
<evidence type="ECO:0000256" key="1">
    <source>
        <dbReference type="SAM" id="MobiDB-lite"/>
    </source>
</evidence>
<dbReference type="Proteomes" id="UP000294359">
    <property type="component" value="Chromosome"/>
</dbReference>
<organism evidence="2 3">
    <name type="scientific">Pseudoduganella plicata</name>
    <dbReference type="NCBI Taxonomy" id="321984"/>
    <lineage>
        <taxon>Bacteria</taxon>
        <taxon>Pseudomonadati</taxon>
        <taxon>Pseudomonadota</taxon>
        <taxon>Betaproteobacteria</taxon>
        <taxon>Burkholderiales</taxon>
        <taxon>Oxalobacteraceae</taxon>
        <taxon>Telluria group</taxon>
        <taxon>Pseudoduganella</taxon>
    </lineage>
</organism>
<reference evidence="2 3" key="1">
    <citation type="submission" date="2019-03" db="EMBL/GenBank/DDBJ databases">
        <title>Draft Genome Sequences of Six Type Strains of the Genus Massilia.</title>
        <authorList>
            <person name="Miess H."/>
            <person name="Frediansyhah A."/>
            <person name="Gross H."/>
        </authorList>
    </citation>
    <scope>NUCLEOTIDE SEQUENCE [LARGE SCALE GENOMIC DNA]</scope>
    <source>
        <strain evidence="2 3">DSM 17505</strain>
    </source>
</reference>
<dbReference type="RefSeq" id="WP_134383664.1">
    <property type="nucleotide sequence ID" value="NZ_BMWW01000007.1"/>
</dbReference>
<feature type="region of interest" description="Disordered" evidence="1">
    <location>
        <begin position="20"/>
        <end position="131"/>
    </location>
</feature>
<proteinExistence type="predicted"/>
<name>A0ABX5S757_9BURK</name>
<feature type="compositionally biased region" description="Low complexity" evidence="1">
    <location>
        <begin position="111"/>
        <end position="127"/>
    </location>
</feature>
<evidence type="ECO:0000313" key="3">
    <source>
        <dbReference type="Proteomes" id="UP000294359"/>
    </source>
</evidence>
<feature type="compositionally biased region" description="Basic and acidic residues" evidence="1">
    <location>
        <begin position="68"/>
        <end position="110"/>
    </location>
</feature>
<evidence type="ECO:0000313" key="2">
    <source>
        <dbReference type="EMBL" id="QBQ35425.1"/>
    </source>
</evidence>